<sequence>MSNVGLGLDFQHLGSYGVSFENLISACESSLSHYSIVAITNSEEAKRFKKMSNGTPLIHHFTGVAPGGIEGVNRRQLAVQSKISSILEAKWCLEDLGIWNIGPYSIPYFAPPVLCAATLERTIQEIKVLQAESALEFLPEVPSCSFVVGDIGLGVFFKKIVDACECNIVLDISHVFSYAIYYDISLKEALMSFPLNAVKEFHVAGGSVHPEHKWRYRDTHSEHIVPAVLELMEFAIPLCCNLKAITYEIGIGLPLELLSVEIGALNAICEKVGFVKGI</sequence>
<name>A0A2N1DXS3_PSEFL</name>
<dbReference type="InterPro" id="IPR007801">
    <property type="entry name" value="MbnB/TglH/ChrH"/>
</dbReference>
<evidence type="ECO:0000313" key="1">
    <source>
        <dbReference type="EMBL" id="PKH15630.1"/>
    </source>
</evidence>
<protein>
    <recommendedName>
        <fullName evidence="3">DUF692 family protein</fullName>
    </recommendedName>
</protein>
<dbReference type="Pfam" id="PF05114">
    <property type="entry name" value="MbnB_TglH_ChrH"/>
    <property type="match status" value="1"/>
</dbReference>
<gene>
    <name evidence="1" type="ORF">CIB54_23065</name>
</gene>
<dbReference type="RefSeq" id="WP_101221072.1">
    <property type="nucleotide sequence ID" value="NZ_KZ478019.1"/>
</dbReference>
<organism evidence="1 2">
    <name type="scientific">Pseudomonas fluorescens</name>
    <dbReference type="NCBI Taxonomy" id="294"/>
    <lineage>
        <taxon>Bacteria</taxon>
        <taxon>Pseudomonadati</taxon>
        <taxon>Pseudomonadota</taxon>
        <taxon>Gammaproteobacteria</taxon>
        <taxon>Pseudomonadales</taxon>
        <taxon>Pseudomonadaceae</taxon>
        <taxon>Pseudomonas</taxon>
    </lineage>
</organism>
<proteinExistence type="predicted"/>
<dbReference type="Gene3D" id="3.20.20.150">
    <property type="entry name" value="Divalent-metal-dependent TIM barrel enzymes"/>
    <property type="match status" value="1"/>
</dbReference>
<evidence type="ECO:0000313" key="2">
    <source>
        <dbReference type="Proteomes" id="UP000233564"/>
    </source>
</evidence>
<dbReference type="AlphaFoldDB" id="A0A2N1DXS3"/>
<evidence type="ECO:0008006" key="3">
    <source>
        <dbReference type="Google" id="ProtNLM"/>
    </source>
</evidence>
<reference evidence="1 2" key="1">
    <citation type="submission" date="2017-08" db="EMBL/GenBank/DDBJ databases">
        <authorList>
            <person name="de Groot N.N."/>
        </authorList>
    </citation>
    <scope>NUCLEOTIDE SEQUENCE [LARGE SCALE GENOMIC DNA]</scope>
    <source>
        <strain evidence="1 2">PfR 37</strain>
    </source>
</reference>
<dbReference type="EMBL" id="NVXX01000043">
    <property type="protein sequence ID" value="PKH15630.1"/>
    <property type="molecule type" value="Genomic_DNA"/>
</dbReference>
<dbReference type="Proteomes" id="UP000233564">
    <property type="component" value="Unassembled WGS sequence"/>
</dbReference>
<comment type="caution">
    <text evidence="1">The sequence shown here is derived from an EMBL/GenBank/DDBJ whole genome shotgun (WGS) entry which is preliminary data.</text>
</comment>
<accession>A0A2N1DXS3</accession>